<protein>
    <submittedName>
        <fullName evidence="1">Uncharacterized protein</fullName>
    </submittedName>
</protein>
<proteinExistence type="predicted"/>
<keyword evidence="2" id="KW-1185">Reference proteome</keyword>
<reference evidence="1 2" key="1">
    <citation type="submission" date="2019-03" db="EMBL/GenBank/DDBJ databases">
        <title>First draft genome of Liparis tanakae, snailfish: a comprehensive survey of snailfish specific genes.</title>
        <authorList>
            <person name="Kim W."/>
            <person name="Song I."/>
            <person name="Jeong J.-H."/>
            <person name="Kim D."/>
            <person name="Kim S."/>
            <person name="Ryu S."/>
            <person name="Song J.Y."/>
            <person name="Lee S.K."/>
        </authorList>
    </citation>
    <scope>NUCLEOTIDE SEQUENCE [LARGE SCALE GENOMIC DNA]</scope>
    <source>
        <tissue evidence="1">Muscle</tissue>
    </source>
</reference>
<evidence type="ECO:0000313" key="1">
    <source>
        <dbReference type="EMBL" id="TNN51787.1"/>
    </source>
</evidence>
<organism evidence="1 2">
    <name type="scientific">Liparis tanakae</name>
    <name type="common">Tanaka's snailfish</name>
    <dbReference type="NCBI Taxonomy" id="230148"/>
    <lineage>
        <taxon>Eukaryota</taxon>
        <taxon>Metazoa</taxon>
        <taxon>Chordata</taxon>
        <taxon>Craniata</taxon>
        <taxon>Vertebrata</taxon>
        <taxon>Euteleostomi</taxon>
        <taxon>Actinopterygii</taxon>
        <taxon>Neopterygii</taxon>
        <taxon>Teleostei</taxon>
        <taxon>Neoteleostei</taxon>
        <taxon>Acanthomorphata</taxon>
        <taxon>Eupercaria</taxon>
        <taxon>Perciformes</taxon>
        <taxon>Cottioidei</taxon>
        <taxon>Cottales</taxon>
        <taxon>Liparidae</taxon>
        <taxon>Liparis</taxon>
    </lineage>
</organism>
<dbReference type="Proteomes" id="UP000314294">
    <property type="component" value="Unassembled WGS sequence"/>
</dbReference>
<dbReference type="EMBL" id="SRLO01000570">
    <property type="protein sequence ID" value="TNN51787.1"/>
    <property type="molecule type" value="Genomic_DNA"/>
</dbReference>
<accession>A0A4Z2GDZ8</accession>
<evidence type="ECO:0000313" key="2">
    <source>
        <dbReference type="Proteomes" id="UP000314294"/>
    </source>
</evidence>
<sequence length="83" mass="9362">MSSSLSLRLFNREMTQQRRRMRRMKPTAEPNVAPTIIPTLVATGRVMGHTAMTCHQSGATACGMFLSDESRQDRTGNVWLHDK</sequence>
<dbReference type="AlphaFoldDB" id="A0A4Z2GDZ8"/>
<comment type="caution">
    <text evidence="1">The sequence shown here is derived from an EMBL/GenBank/DDBJ whole genome shotgun (WGS) entry which is preliminary data.</text>
</comment>
<name>A0A4Z2GDZ8_9TELE</name>
<gene>
    <name evidence="1" type="ORF">EYF80_038015</name>
</gene>